<dbReference type="InterPro" id="IPR050226">
    <property type="entry name" value="NagZ_Beta-hexosaminidase"/>
</dbReference>
<proteinExistence type="inferred from homology"/>
<dbReference type="EMBL" id="CAJVCE010000007">
    <property type="protein sequence ID" value="CAG7643387.1"/>
    <property type="molecule type" value="Genomic_DNA"/>
</dbReference>
<evidence type="ECO:0000313" key="4">
    <source>
        <dbReference type="Proteomes" id="UP000730618"/>
    </source>
</evidence>
<evidence type="ECO:0000256" key="1">
    <source>
        <dbReference type="ARBA" id="ARBA00005336"/>
    </source>
</evidence>
<dbReference type="Proteomes" id="UP000730618">
    <property type="component" value="Unassembled WGS sequence"/>
</dbReference>
<comment type="similarity">
    <text evidence="1">Belongs to the glycosyl hydrolase 3 family.</text>
</comment>
<dbReference type="InterPro" id="IPR001764">
    <property type="entry name" value="Glyco_hydro_3_N"/>
</dbReference>
<dbReference type="PANTHER" id="PTHR30480">
    <property type="entry name" value="BETA-HEXOSAMINIDASE-RELATED"/>
    <property type="match status" value="1"/>
</dbReference>
<name>A0ABM8VI52_9BACL</name>
<comment type="caution">
    <text evidence="3">The sequence shown here is derived from an EMBL/GenBank/DDBJ whole genome shotgun (WGS) entry which is preliminary data.</text>
</comment>
<keyword evidence="3" id="KW-0378">Hydrolase</keyword>
<organism evidence="3 4">
    <name type="scientific">Paenibacillus allorhizosphaerae</name>
    <dbReference type="NCBI Taxonomy" id="2849866"/>
    <lineage>
        <taxon>Bacteria</taxon>
        <taxon>Bacillati</taxon>
        <taxon>Bacillota</taxon>
        <taxon>Bacilli</taxon>
        <taxon>Bacillales</taxon>
        <taxon>Paenibacillaceae</taxon>
        <taxon>Paenibacillus</taxon>
    </lineage>
</organism>
<protein>
    <submittedName>
        <fullName evidence="3">Beta-hexosaminidase</fullName>
        <ecNumber evidence="3">3.2.1.52</ecNumber>
    </submittedName>
</protein>
<evidence type="ECO:0000259" key="2">
    <source>
        <dbReference type="Pfam" id="PF00933"/>
    </source>
</evidence>
<reference evidence="3 4" key="1">
    <citation type="submission" date="2021-06" db="EMBL/GenBank/DDBJ databases">
        <authorList>
            <person name="Criscuolo A."/>
        </authorList>
    </citation>
    <scope>NUCLEOTIDE SEQUENCE [LARGE SCALE GENOMIC DNA]</scope>
    <source>
        <strain evidence="4">CIP 111802</strain>
    </source>
</reference>
<accession>A0ABM8VI52</accession>
<evidence type="ECO:0000313" key="3">
    <source>
        <dbReference type="EMBL" id="CAG7643387.1"/>
    </source>
</evidence>
<sequence length="537" mass="56838">MEGLAEIRDIGKLTLEQKVGQMILCGFEGTEPSAEAIRGIREHAIGGVLYRARNVCDTAQAAQLSMALQAEAKACGQLPLWIAVDQGGGALARLAEGMALMPGVMAIAAGGNKTAAYKAGSISGRELKALGIHMCLAPVLHESNGPANPRTGAHFAGEGAEHLGDYGVQFLRGLQDAGVAAAAKPLPGCAETDTASADGQSRLDAAHLRPFRQAIEAGVDAILSIPVVEPGKRTEVNPDLAMIRLLRRQLDFEGVIVTHCPELDALNDEGMEHAAVMAVEAGADLIVLPVRHDLQLEALQSLIEAVRKGRISEERIDRSVRRLLALKERYGVFAAFEPDAGMVSALARVGCEAHKETARRISEASTTRVRDEKALLPVSANGSLYVISVETAEHLQAAEAAQAPFTLGRALRQLGCKVTEFLVPQQEVEALRHELVRSVRYGQQVVVATYNAQFDAAQAELIRGLLAVGKEPIVVAQCSPCDLLAFPDISTFVAAYESRPHTLRSAAKVLLGQREATGKLPVAIGTLHAAGSGDSGT</sequence>
<dbReference type="Pfam" id="PF00933">
    <property type="entry name" value="Glyco_hydro_3"/>
    <property type="match status" value="1"/>
</dbReference>
<dbReference type="EC" id="3.2.1.52" evidence="3"/>
<keyword evidence="4" id="KW-1185">Reference proteome</keyword>
<feature type="domain" description="Glycoside hydrolase family 3 N-terminal" evidence="2">
    <location>
        <begin position="14"/>
        <end position="325"/>
    </location>
</feature>
<dbReference type="PANTHER" id="PTHR30480:SF16">
    <property type="entry name" value="GLYCOSIDE HYDROLASE FAMILY 3 DOMAIN PROTEIN"/>
    <property type="match status" value="1"/>
</dbReference>
<dbReference type="GO" id="GO:0004563">
    <property type="term" value="F:beta-N-acetylhexosaminidase activity"/>
    <property type="evidence" value="ECO:0007669"/>
    <property type="project" value="UniProtKB-EC"/>
</dbReference>
<keyword evidence="3" id="KW-0326">Glycosidase</keyword>
<gene>
    <name evidence="3" type="primary">nagZ_1</name>
    <name evidence="3" type="ORF">PAECIP111802_03007</name>
</gene>